<evidence type="ECO:0000313" key="2">
    <source>
        <dbReference type="Proteomes" id="UP001150924"/>
    </source>
</evidence>
<organism evidence="1 2">
    <name type="scientific">Nannocystis pusilla</name>
    <dbReference type="NCBI Taxonomy" id="889268"/>
    <lineage>
        <taxon>Bacteria</taxon>
        <taxon>Pseudomonadati</taxon>
        <taxon>Myxococcota</taxon>
        <taxon>Polyangia</taxon>
        <taxon>Nannocystales</taxon>
        <taxon>Nannocystaceae</taxon>
        <taxon>Nannocystis</taxon>
    </lineage>
</organism>
<proteinExistence type="predicted"/>
<sequence>MTSLGPMPLGCANESEATVGELAAAPPRERPWWCLCYQRNDLQRMTACRETPGACEELRQLVERGTAEILAGSASTGCEAVQPSHPGEVLGSRDQWRPSQKAGSWISQGACLLRATNPH</sequence>
<comment type="caution">
    <text evidence="1">The sequence shown here is derived from an EMBL/GenBank/DDBJ whole genome shotgun (WGS) entry which is preliminary data.</text>
</comment>
<name>A0A9X3EZ85_9BACT</name>
<protein>
    <submittedName>
        <fullName evidence="1">Uncharacterized protein</fullName>
    </submittedName>
</protein>
<accession>A0A9X3EZ85</accession>
<gene>
    <name evidence="1" type="ORF">OV079_23165</name>
</gene>
<keyword evidence="2" id="KW-1185">Reference proteome</keyword>
<dbReference type="Proteomes" id="UP001150924">
    <property type="component" value="Unassembled WGS sequence"/>
</dbReference>
<dbReference type="AlphaFoldDB" id="A0A9X3EZ85"/>
<dbReference type="RefSeq" id="WP_267771037.1">
    <property type="nucleotide sequence ID" value="NZ_JAPNKE010000002.1"/>
</dbReference>
<evidence type="ECO:0000313" key="1">
    <source>
        <dbReference type="EMBL" id="MCY1008403.1"/>
    </source>
</evidence>
<reference evidence="1" key="1">
    <citation type="submission" date="2022-11" db="EMBL/GenBank/DDBJ databases">
        <title>Minimal conservation of predation-associated metabolite biosynthetic gene clusters underscores biosynthetic potential of Myxococcota including descriptions for ten novel species: Archangium lansinium sp. nov., Myxococcus landrumus sp. nov., Nannocystis bai.</title>
        <authorList>
            <person name="Ahearne A."/>
            <person name="Stevens C."/>
            <person name="Phillips K."/>
        </authorList>
    </citation>
    <scope>NUCLEOTIDE SEQUENCE</scope>
    <source>
        <strain evidence="1">Na p29</strain>
    </source>
</reference>
<dbReference type="EMBL" id="JAPNKE010000002">
    <property type="protein sequence ID" value="MCY1008403.1"/>
    <property type="molecule type" value="Genomic_DNA"/>
</dbReference>